<dbReference type="GO" id="GO:0000139">
    <property type="term" value="C:Golgi membrane"/>
    <property type="evidence" value="ECO:0007669"/>
    <property type="project" value="UniProtKB-SubCell"/>
</dbReference>
<evidence type="ECO:0000256" key="2">
    <source>
        <dbReference type="ARBA" id="ARBA00004653"/>
    </source>
</evidence>
<evidence type="ECO:0000256" key="7">
    <source>
        <dbReference type="ARBA" id="ARBA00022989"/>
    </source>
</evidence>
<dbReference type="Pfam" id="PF09335">
    <property type="entry name" value="VTT_dom"/>
    <property type="match status" value="1"/>
</dbReference>
<dbReference type="PANTHER" id="PTHR47549:SF1">
    <property type="entry name" value="GOLGI APPARATUS MEMBRANE PROTEIN TVP38"/>
    <property type="match status" value="1"/>
</dbReference>
<sequence>MFALCFPPTFGYGNAITFSGFVFGFPHGFIPVFLGAVIGSTCCFLLGRKISKKYINYLMSSSKKLVTFARIVEKKGFKVLLHTYIGSTLKNITAIFISDETLVDPSTGQPGTPKPREIPVANFVLLGLSSAFGFFTFIFFYFLVEKEIEKSKKLHTFEEVEYEALRD</sequence>
<comment type="function">
    <text evidence="1">Golgi membrane protein involved in vesicular trafficking and spindle migration.</text>
</comment>
<feature type="transmembrane region" description="Helical" evidence="10">
    <location>
        <begin position="25"/>
        <end position="47"/>
    </location>
</feature>
<name>A0A1R1PM48_ZANCU</name>
<keyword evidence="8" id="KW-0333">Golgi apparatus</keyword>
<dbReference type="EMBL" id="LSSK01000753">
    <property type="protein sequence ID" value="OMH82051.1"/>
    <property type="molecule type" value="Genomic_DNA"/>
</dbReference>
<dbReference type="OrthoDB" id="166803at2759"/>
<comment type="subcellular location">
    <subcellularLocation>
        <location evidence="2">Golgi apparatus membrane</location>
        <topology evidence="2">Multi-pass membrane protein</topology>
    </subcellularLocation>
</comment>
<dbReference type="InterPro" id="IPR051076">
    <property type="entry name" value="Golgi_membrane_TVP38/TMEM64"/>
</dbReference>
<comment type="similarity">
    <text evidence="3">Belongs to the TVP38/TMEM64 family.</text>
</comment>
<feature type="domain" description="VTT" evidence="11">
    <location>
        <begin position="17"/>
        <end position="85"/>
    </location>
</feature>
<keyword evidence="13" id="KW-1185">Reference proteome</keyword>
<evidence type="ECO:0000256" key="4">
    <source>
        <dbReference type="ARBA" id="ARBA00013533"/>
    </source>
</evidence>
<dbReference type="GO" id="GO:0000022">
    <property type="term" value="P:mitotic spindle elongation"/>
    <property type="evidence" value="ECO:0007669"/>
    <property type="project" value="TreeGrafter"/>
</dbReference>
<feature type="transmembrane region" description="Helical" evidence="10">
    <location>
        <begin position="118"/>
        <end position="144"/>
    </location>
</feature>
<evidence type="ECO:0000256" key="8">
    <source>
        <dbReference type="ARBA" id="ARBA00023034"/>
    </source>
</evidence>
<comment type="caution">
    <text evidence="12">The sequence shown here is derived from an EMBL/GenBank/DDBJ whole genome shotgun (WGS) entry which is preliminary data.</text>
</comment>
<evidence type="ECO:0000313" key="13">
    <source>
        <dbReference type="Proteomes" id="UP000188320"/>
    </source>
</evidence>
<evidence type="ECO:0000256" key="9">
    <source>
        <dbReference type="ARBA" id="ARBA00023136"/>
    </source>
</evidence>
<dbReference type="GO" id="GO:0016192">
    <property type="term" value="P:vesicle-mediated transport"/>
    <property type="evidence" value="ECO:0007669"/>
    <property type="project" value="TreeGrafter"/>
</dbReference>
<organism evidence="12 13">
    <name type="scientific">Zancudomyces culisetae</name>
    <name type="common">Gut fungus</name>
    <name type="synonym">Smittium culisetae</name>
    <dbReference type="NCBI Taxonomy" id="1213189"/>
    <lineage>
        <taxon>Eukaryota</taxon>
        <taxon>Fungi</taxon>
        <taxon>Fungi incertae sedis</taxon>
        <taxon>Zoopagomycota</taxon>
        <taxon>Kickxellomycotina</taxon>
        <taxon>Harpellomycetes</taxon>
        <taxon>Harpellales</taxon>
        <taxon>Legeriomycetaceae</taxon>
        <taxon>Zancudomyces</taxon>
    </lineage>
</organism>
<dbReference type="InterPro" id="IPR032816">
    <property type="entry name" value="VTT_dom"/>
</dbReference>
<keyword evidence="6 10" id="KW-0812">Transmembrane</keyword>
<evidence type="ECO:0000313" key="12">
    <source>
        <dbReference type="EMBL" id="OMH82051.1"/>
    </source>
</evidence>
<evidence type="ECO:0000259" key="11">
    <source>
        <dbReference type="Pfam" id="PF09335"/>
    </source>
</evidence>
<accession>A0A1R1PM48</accession>
<evidence type="ECO:0000256" key="3">
    <source>
        <dbReference type="ARBA" id="ARBA00008640"/>
    </source>
</evidence>
<keyword evidence="7 10" id="KW-1133">Transmembrane helix</keyword>
<proteinExistence type="inferred from homology"/>
<reference evidence="13" key="1">
    <citation type="submission" date="2017-01" db="EMBL/GenBank/DDBJ databases">
        <authorList>
            <person name="Wang Y."/>
            <person name="White M."/>
            <person name="Kvist S."/>
            <person name="Moncalvo J.-M."/>
        </authorList>
    </citation>
    <scope>NUCLEOTIDE SEQUENCE [LARGE SCALE GENOMIC DNA]</scope>
    <source>
        <strain evidence="13">COL-18-3</strain>
    </source>
</reference>
<keyword evidence="9 10" id="KW-0472">Membrane</keyword>
<protein>
    <recommendedName>
        <fullName evidence="4">Golgi apparatus membrane protein TVP38</fullName>
    </recommendedName>
    <alternativeName>
        <fullName evidence="5">Golgi apparatus membrane protein tvp38</fullName>
    </alternativeName>
</protein>
<evidence type="ECO:0000256" key="10">
    <source>
        <dbReference type="SAM" id="Phobius"/>
    </source>
</evidence>
<dbReference type="AlphaFoldDB" id="A0A1R1PM48"/>
<gene>
    <name evidence="12" type="ORF">AX774_g4486</name>
</gene>
<dbReference type="Proteomes" id="UP000188320">
    <property type="component" value="Unassembled WGS sequence"/>
</dbReference>
<dbReference type="PANTHER" id="PTHR47549">
    <property type="entry name" value="GOLGI APPARATUS MEMBRANE PROTEIN TVP38-RELATED"/>
    <property type="match status" value="1"/>
</dbReference>
<evidence type="ECO:0000256" key="1">
    <source>
        <dbReference type="ARBA" id="ARBA00002978"/>
    </source>
</evidence>
<evidence type="ECO:0000256" key="6">
    <source>
        <dbReference type="ARBA" id="ARBA00022692"/>
    </source>
</evidence>
<evidence type="ECO:0000256" key="5">
    <source>
        <dbReference type="ARBA" id="ARBA00020673"/>
    </source>
</evidence>